<dbReference type="EMBL" id="CAJOBI010195063">
    <property type="protein sequence ID" value="CAF4973642.1"/>
    <property type="molecule type" value="Genomic_DNA"/>
</dbReference>
<dbReference type="AlphaFoldDB" id="A0A8S2YPI1"/>
<evidence type="ECO:0000313" key="2">
    <source>
        <dbReference type="EMBL" id="CAF4689399.1"/>
    </source>
</evidence>
<evidence type="ECO:0000313" key="1">
    <source>
        <dbReference type="EMBL" id="CAF4570240.1"/>
    </source>
</evidence>
<dbReference type="EMBL" id="CAJOBJ010123845">
    <property type="protein sequence ID" value="CAF4689399.1"/>
    <property type="molecule type" value="Genomic_DNA"/>
</dbReference>
<organism evidence="1 4">
    <name type="scientific">Rotaria magnacalcarata</name>
    <dbReference type="NCBI Taxonomy" id="392030"/>
    <lineage>
        <taxon>Eukaryota</taxon>
        <taxon>Metazoa</taxon>
        <taxon>Spiralia</taxon>
        <taxon>Gnathifera</taxon>
        <taxon>Rotifera</taxon>
        <taxon>Eurotatoria</taxon>
        <taxon>Bdelloidea</taxon>
        <taxon>Philodinida</taxon>
        <taxon>Philodinidae</taxon>
        <taxon>Rotaria</taxon>
    </lineage>
</organism>
<comment type="caution">
    <text evidence="1">The sequence shown here is derived from an EMBL/GenBank/DDBJ whole genome shotgun (WGS) entry which is preliminary data.</text>
</comment>
<evidence type="ECO:0000313" key="3">
    <source>
        <dbReference type="EMBL" id="CAF4973642.1"/>
    </source>
</evidence>
<feature type="non-terminal residue" evidence="1">
    <location>
        <position position="1"/>
    </location>
</feature>
<reference evidence="1" key="1">
    <citation type="submission" date="2021-02" db="EMBL/GenBank/DDBJ databases">
        <authorList>
            <person name="Nowell W R."/>
        </authorList>
    </citation>
    <scope>NUCLEOTIDE SEQUENCE</scope>
</reference>
<accession>A0A8S2YPI1</accession>
<protein>
    <submittedName>
        <fullName evidence="1">Uncharacterized protein</fullName>
    </submittedName>
</protein>
<dbReference type="Proteomes" id="UP000681967">
    <property type="component" value="Unassembled WGS sequence"/>
</dbReference>
<dbReference type="Proteomes" id="UP000681720">
    <property type="component" value="Unassembled WGS sequence"/>
</dbReference>
<name>A0A8S2YPI1_9BILA</name>
<dbReference type="Proteomes" id="UP000676336">
    <property type="component" value="Unassembled WGS sequence"/>
</dbReference>
<gene>
    <name evidence="1" type="ORF">BYL167_LOCUS38880</name>
    <name evidence="2" type="ORF">GIL414_LOCUS42607</name>
    <name evidence="3" type="ORF">SMN809_LOCUS55314</name>
</gene>
<evidence type="ECO:0000313" key="4">
    <source>
        <dbReference type="Proteomes" id="UP000681967"/>
    </source>
</evidence>
<feature type="non-terminal residue" evidence="1">
    <location>
        <position position="67"/>
    </location>
</feature>
<sequence>KNVFVRKYAEQQNSTVCQLIKDNGEYSVVREIETGRYIRVQSDLIEYSHEPQSSSIYEVSFHPFPSA</sequence>
<proteinExistence type="predicted"/>
<dbReference type="EMBL" id="CAJOBH010092089">
    <property type="protein sequence ID" value="CAF4570240.1"/>
    <property type="molecule type" value="Genomic_DNA"/>
</dbReference>